<dbReference type="PIR" id="T28289">
    <property type="entry name" value="T28289"/>
</dbReference>
<dbReference type="Proteomes" id="UP000172353">
    <property type="component" value="Segment"/>
</dbReference>
<name>Q9YVW4_MSEPV</name>
<dbReference type="KEGG" id="vg:1449790"/>
<dbReference type="RefSeq" id="NP_048199.1">
    <property type="nucleotide sequence ID" value="NC_001993.1"/>
</dbReference>
<sequence length="422" mass="50634">MLHLIKMASGYYNLRKIHVYKRFDENDSYVKYLYKNYFILYNKNKKLFNLSKLLSEYKIDINKFLPDVYYIKIHPFKKSGIYVDIKYLDDIIKYINNYLQNYGWIYISSNETMIKQKLYCINMINDITKHKKKSEDEVMIATFKIENEIVKKFEKIQKKLISFKYDDCYYKCNLNGLIKYIIDTIYLKSPSNVKNYKICLENENPIQIIKKNQKRVNKKKQIQIIKKNQKRVNKKKQMQINEKLNLFCYESIQTLHYETKHVIYEKPQIDNFDAIIQSVNKLKNNEKRKLQRKCKYLKKTPKKCPEPCNNENTDSIEPHFIVSLINSMPIDEVINIANSIIIDDDVPVHNDDFMNIDVPEQNYDFMDIKSFSKEPDDDESTISIDDDIEIDSMSLFNFDFREEEISEDVSNTIFQEIHKIID</sequence>
<dbReference type="GeneID" id="1449790"/>
<reference evidence="1 2" key="1">
    <citation type="journal article" date="1999" name="J. Virol.">
        <title>The genome of Melanoplus sanguinipes entomopoxvirus.</title>
        <authorList>
            <person name="Afonso C.L."/>
            <person name="Tulman E.R."/>
            <person name="Lu Z."/>
            <person name="Oma E."/>
            <person name="Kutish G.F."/>
            <person name="Rock D.L."/>
        </authorList>
    </citation>
    <scope>NUCLEOTIDE SEQUENCE [LARGE SCALE GENOMIC DNA]</scope>
    <source>
        <strain evidence="1">Tucson</strain>
    </source>
</reference>
<protein>
    <submittedName>
        <fullName evidence="1">Uncharacterized protein</fullName>
    </submittedName>
</protein>
<gene>
    <name evidence="1" type="primary">MSV128</name>
</gene>
<evidence type="ECO:0000313" key="2">
    <source>
        <dbReference type="Proteomes" id="UP000172353"/>
    </source>
</evidence>
<organism evidence="1 2">
    <name type="scientific">Melanoplus sanguinipes entomopoxvirus</name>
    <name type="common">MsEPV</name>
    <dbReference type="NCBI Taxonomy" id="83191"/>
    <lineage>
        <taxon>Viruses</taxon>
        <taxon>Varidnaviria</taxon>
        <taxon>Bamfordvirae</taxon>
        <taxon>Nucleocytoviricota</taxon>
        <taxon>Pokkesviricetes</taxon>
        <taxon>Chitovirales</taxon>
        <taxon>Poxviridae</taxon>
        <taxon>Entomopoxvirinae</taxon>
        <taxon>Deltaentomopoxvirus</taxon>
        <taxon>Deltaentomopoxvirus msanguinipes</taxon>
    </lineage>
</organism>
<keyword evidence="2" id="KW-1185">Reference proteome</keyword>
<dbReference type="EMBL" id="AF063866">
    <property type="protein sequence ID" value="AAC97795.1"/>
    <property type="molecule type" value="Genomic_DNA"/>
</dbReference>
<accession>Q9YVW4</accession>
<proteinExistence type="predicted"/>
<evidence type="ECO:0000313" key="1">
    <source>
        <dbReference type="EMBL" id="AAC97795.1"/>
    </source>
</evidence>
<organismHost>
    <name type="scientific">Melanoplus sanguinipes</name>
    <name type="common">Migratory grasshopper</name>
    <dbReference type="NCBI Taxonomy" id="65742"/>
</organismHost>